<dbReference type="Gene3D" id="2.10.25.10">
    <property type="entry name" value="Laminin"/>
    <property type="match status" value="1"/>
</dbReference>
<dbReference type="PROSITE" id="PS01187">
    <property type="entry name" value="EGF_CA"/>
    <property type="match status" value="1"/>
</dbReference>
<dbReference type="GO" id="GO:0030247">
    <property type="term" value="F:polysaccharide binding"/>
    <property type="evidence" value="ECO:0007669"/>
    <property type="project" value="InterPro"/>
</dbReference>
<dbReference type="CDD" id="cd00054">
    <property type="entry name" value="EGF_CA"/>
    <property type="match status" value="1"/>
</dbReference>
<dbReference type="SUPFAM" id="SSF57196">
    <property type="entry name" value="EGF/Laminin"/>
    <property type="match status" value="1"/>
</dbReference>
<dbReference type="OMA" id="ANISSTX"/>
<dbReference type="InterPro" id="IPR049883">
    <property type="entry name" value="NOTCH1_EGF-like"/>
</dbReference>
<keyword evidence="4" id="KW-0677">Repeat</keyword>
<keyword evidence="5" id="KW-1015">Disulfide bond</keyword>
<dbReference type="InterPro" id="IPR025287">
    <property type="entry name" value="WAK_GUB"/>
</dbReference>
<dbReference type="InterPro" id="IPR001881">
    <property type="entry name" value="EGF-like_Ca-bd_dom"/>
</dbReference>
<evidence type="ECO:0000256" key="3">
    <source>
        <dbReference type="ARBA" id="ARBA00022729"/>
    </source>
</evidence>
<reference evidence="8" key="2">
    <citation type="submission" date="2021-03" db="UniProtKB">
        <authorList>
            <consortium name="EnsemblPlants"/>
        </authorList>
    </citation>
    <scope>IDENTIFICATION</scope>
</reference>
<dbReference type="InterPro" id="IPR000152">
    <property type="entry name" value="EGF-type_Asp/Asn_hydroxyl_site"/>
</dbReference>
<dbReference type="InterPro" id="IPR000742">
    <property type="entry name" value="EGF"/>
</dbReference>
<dbReference type="SMART" id="SM00179">
    <property type="entry name" value="EGF_CA"/>
    <property type="match status" value="2"/>
</dbReference>
<dbReference type="SMART" id="SM00181">
    <property type="entry name" value="EGF"/>
    <property type="match status" value="2"/>
</dbReference>
<keyword evidence="9" id="KW-1185">Reference proteome</keyword>
<evidence type="ECO:0000259" key="7">
    <source>
        <dbReference type="PROSITE" id="PS50026"/>
    </source>
</evidence>
<dbReference type="GO" id="GO:0005509">
    <property type="term" value="F:calcium ion binding"/>
    <property type="evidence" value="ECO:0007669"/>
    <property type="project" value="InterPro"/>
</dbReference>
<keyword evidence="3" id="KW-0732">Signal</keyword>
<dbReference type="AlphaFoldDB" id="A0A803KX69"/>
<dbReference type="GO" id="GO:0016020">
    <property type="term" value="C:membrane"/>
    <property type="evidence" value="ECO:0007669"/>
    <property type="project" value="UniProtKB-SubCell"/>
</dbReference>
<dbReference type="Pfam" id="PF13947">
    <property type="entry name" value="GUB_WAK_bind"/>
    <property type="match status" value="1"/>
</dbReference>
<evidence type="ECO:0000313" key="8">
    <source>
        <dbReference type="EnsemblPlants" id="AUR62003627-RA:cds"/>
    </source>
</evidence>
<name>A0A803KX69_CHEQI</name>
<dbReference type="PROSITE" id="PS00010">
    <property type="entry name" value="ASX_HYDROXYL"/>
    <property type="match status" value="1"/>
</dbReference>
<evidence type="ECO:0000256" key="5">
    <source>
        <dbReference type="ARBA" id="ARBA00023157"/>
    </source>
</evidence>
<proteinExistence type="predicted"/>
<evidence type="ECO:0000256" key="6">
    <source>
        <dbReference type="PROSITE-ProRule" id="PRU00076"/>
    </source>
</evidence>
<dbReference type="EnsemblPlants" id="AUR62003627-RA">
    <property type="protein sequence ID" value="AUR62003627-RA:cds"/>
    <property type="gene ID" value="AUR62003627"/>
</dbReference>
<feature type="domain" description="EGF-like" evidence="7">
    <location>
        <begin position="227"/>
        <end position="270"/>
    </location>
</feature>
<sequence>AKPGCPSQCGNLTIPYPFGIGFSCSMAFEFTLICDTSTSPPKTFIPRPITDTNTEVLDISASQVRVANRVTLSCFNPSGEAVRNKTELIAFNADSPYSFSSTANKFTVIGCDVLGIIVGLQGLGAACGTLCAKQQDVIGGYCSAIGCCQALIPKGLTAVGFAFSYPSNHTSVIGFNPCVYAFLAEEDKFVFQGASDLLDPSFANRTTNNVPIVLDWSIGNGTCSQAKQNLTSYACQHYTTCRDSDSGKGGYRCYCLPGYEGNPYLSPGCTDIDECADQNSNQCSKICKNTPGSYICSCPSKYSGDGFRNGTGSVPEPSLLAMKASLAVLC</sequence>
<dbReference type="Proteomes" id="UP000596660">
    <property type="component" value="Unplaced"/>
</dbReference>
<comment type="caution">
    <text evidence="6">Lacks conserved residue(s) required for the propagation of feature annotation.</text>
</comment>
<reference evidence="8" key="1">
    <citation type="journal article" date="2017" name="Nature">
        <title>The genome of Chenopodium quinoa.</title>
        <authorList>
            <person name="Jarvis D.E."/>
            <person name="Ho Y.S."/>
            <person name="Lightfoot D.J."/>
            <person name="Schmoeckel S.M."/>
            <person name="Li B."/>
            <person name="Borm T.J.A."/>
            <person name="Ohyanagi H."/>
            <person name="Mineta K."/>
            <person name="Michell C.T."/>
            <person name="Saber N."/>
            <person name="Kharbatia N.M."/>
            <person name="Rupper R.R."/>
            <person name="Sharp A.R."/>
            <person name="Dally N."/>
            <person name="Boughton B.A."/>
            <person name="Woo Y.H."/>
            <person name="Gao G."/>
            <person name="Schijlen E.G.W.M."/>
            <person name="Guo X."/>
            <person name="Momin A.A."/>
            <person name="Negrao S."/>
            <person name="Al-Babili S."/>
            <person name="Gehring C."/>
            <person name="Roessner U."/>
            <person name="Jung C."/>
            <person name="Murphy K."/>
            <person name="Arold S.T."/>
            <person name="Gojobori T."/>
            <person name="van der Linden C.G."/>
            <person name="van Loo E.N."/>
            <person name="Jellen E.N."/>
            <person name="Maughan P.J."/>
            <person name="Tester M."/>
        </authorList>
    </citation>
    <scope>NUCLEOTIDE SEQUENCE [LARGE SCALE GENOMIC DNA]</scope>
    <source>
        <strain evidence="8">cv. PI 614886</strain>
    </source>
</reference>
<dbReference type="Pfam" id="PF07645">
    <property type="entry name" value="EGF_CA"/>
    <property type="match status" value="1"/>
</dbReference>
<dbReference type="FunFam" id="2.10.25.10:FF:000038">
    <property type="entry name" value="Fibrillin 2"/>
    <property type="match status" value="1"/>
</dbReference>
<keyword evidence="2 6" id="KW-0245">EGF-like domain</keyword>
<evidence type="ECO:0000256" key="1">
    <source>
        <dbReference type="ARBA" id="ARBA00004167"/>
    </source>
</evidence>
<dbReference type="Gramene" id="AUR62003627-RA">
    <property type="protein sequence ID" value="AUR62003627-RA:cds"/>
    <property type="gene ID" value="AUR62003627"/>
</dbReference>
<comment type="subcellular location">
    <subcellularLocation>
        <location evidence="1">Membrane</location>
        <topology evidence="1">Single-pass membrane protein</topology>
    </subcellularLocation>
</comment>
<organism evidence="8 9">
    <name type="scientific">Chenopodium quinoa</name>
    <name type="common">Quinoa</name>
    <dbReference type="NCBI Taxonomy" id="63459"/>
    <lineage>
        <taxon>Eukaryota</taxon>
        <taxon>Viridiplantae</taxon>
        <taxon>Streptophyta</taxon>
        <taxon>Embryophyta</taxon>
        <taxon>Tracheophyta</taxon>
        <taxon>Spermatophyta</taxon>
        <taxon>Magnoliopsida</taxon>
        <taxon>eudicotyledons</taxon>
        <taxon>Gunneridae</taxon>
        <taxon>Pentapetalae</taxon>
        <taxon>Caryophyllales</taxon>
        <taxon>Chenopodiaceae</taxon>
        <taxon>Chenopodioideae</taxon>
        <taxon>Atripliceae</taxon>
        <taxon>Chenopodium</taxon>
    </lineage>
</organism>
<evidence type="ECO:0000256" key="2">
    <source>
        <dbReference type="ARBA" id="ARBA00022536"/>
    </source>
</evidence>
<accession>A0A803KX69</accession>
<protein>
    <recommendedName>
        <fullName evidence="7">EGF-like domain-containing protein</fullName>
    </recommendedName>
</protein>
<evidence type="ECO:0000313" key="9">
    <source>
        <dbReference type="Proteomes" id="UP000596660"/>
    </source>
</evidence>
<dbReference type="PANTHER" id="PTHR33491">
    <property type="entry name" value="OSJNBA0016N04.9 PROTEIN"/>
    <property type="match status" value="1"/>
</dbReference>
<feature type="domain" description="EGF-like" evidence="7">
    <location>
        <begin position="271"/>
        <end position="308"/>
    </location>
</feature>
<dbReference type="InterPro" id="IPR018097">
    <property type="entry name" value="EGF_Ca-bd_CS"/>
</dbReference>
<evidence type="ECO:0000256" key="4">
    <source>
        <dbReference type="ARBA" id="ARBA00022737"/>
    </source>
</evidence>
<dbReference type="PROSITE" id="PS50026">
    <property type="entry name" value="EGF_3"/>
    <property type="match status" value="2"/>
</dbReference>